<evidence type="ECO:0000256" key="2">
    <source>
        <dbReference type="RuleBase" id="RU003749"/>
    </source>
</evidence>
<dbReference type="Proteomes" id="UP000520814">
    <property type="component" value="Unassembled WGS sequence"/>
</dbReference>
<gene>
    <name evidence="4" type="ORF">HNQ39_003478</name>
</gene>
<organism evidence="4 5">
    <name type="scientific">Armatimonas rosea</name>
    <dbReference type="NCBI Taxonomy" id="685828"/>
    <lineage>
        <taxon>Bacteria</taxon>
        <taxon>Bacillati</taxon>
        <taxon>Armatimonadota</taxon>
        <taxon>Armatimonadia</taxon>
        <taxon>Armatimonadales</taxon>
        <taxon>Armatimonadaceae</taxon>
        <taxon>Armatimonas</taxon>
    </lineage>
</organism>
<protein>
    <recommendedName>
        <fullName evidence="2">Anti-sigma factor antagonist</fullName>
    </recommendedName>
</protein>
<evidence type="ECO:0000256" key="1">
    <source>
        <dbReference type="ARBA" id="ARBA00009013"/>
    </source>
</evidence>
<dbReference type="PANTHER" id="PTHR33495">
    <property type="entry name" value="ANTI-SIGMA FACTOR ANTAGONIST TM_1081-RELATED-RELATED"/>
    <property type="match status" value="1"/>
</dbReference>
<evidence type="ECO:0000259" key="3">
    <source>
        <dbReference type="PROSITE" id="PS50801"/>
    </source>
</evidence>
<dbReference type="PANTHER" id="PTHR33495:SF2">
    <property type="entry name" value="ANTI-SIGMA FACTOR ANTAGONIST TM_1081-RELATED"/>
    <property type="match status" value="1"/>
</dbReference>
<dbReference type="GO" id="GO:0043856">
    <property type="term" value="F:anti-sigma factor antagonist activity"/>
    <property type="evidence" value="ECO:0007669"/>
    <property type="project" value="InterPro"/>
</dbReference>
<accession>A0A7W9SSW9</accession>
<dbReference type="SUPFAM" id="SSF52091">
    <property type="entry name" value="SpoIIaa-like"/>
    <property type="match status" value="1"/>
</dbReference>
<dbReference type="NCBIfam" id="TIGR00377">
    <property type="entry name" value="ant_ant_sig"/>
    <property type="match status" value="1"/>
</dbReference>
<dbReference type="InterPro" id="IPR036513">
    <property type="entry name" value="STAS_dom_sf"/>
</dbReference>
<dbReference type="EMBL" id="JACHGW010000003">
    <property type="protein sequence ID" value="MBB6051668.1"/>
    <property type="molecule type" value="Genomic_DNA"/>
</dbReference>
<evidence type="ECO:0000313" key="5">
    <source>
        <dbReference type="Proteomes" id="UP000520814"/>
    </source>
</evidence>
<dbReference type="InterPro" id="IPR003658">
    <property type="entry name" value="Anti-sigma_ant"/>
</dbReference>
<dbReference type="PROSITE" id="PS50801">
    <property type="entry name" value="STAS"/>
    <property type="match status" value="1"/>
</dbReference>
<sequence>MAELTIQTTPGSTSLVAFSGELDAYHAPRAKTELEAQLAAQPETLVISLKRVAYVDSTGLGVLVAIRKQAEAVGVGLRLVMLSEGAVRRTFTITGLLSVFSIFEDEAAALEAAA</sequence>
<comment type="caution">
    <text evidence="4">The sequence shown here is derived from an EMBL/GenBank/DDBJ whole genome shotgun (WGS) entry which is preliminary data.</text>
</comment>
<dbReference type="Gene3D" id="3.30.750.24">
    <property type="entry name" value="STAS domain"/>
    <property type="match status" value="1"/>
</dbReference>
<dbReference type="Pfam" id="PF01740">
    <property type="entry name" value="STAS"/>
    <property type="match status" value="1"/>
</dbReference>
<dbReference type="CDD" id="cd07043">
    <property type="entry name" value="STAS_anti-anti-sigma_factors"/>
    <property type="match status" value="1"/>
</dbReference>
<feature type="domain" description="STAS" evidence="3">
    <location>
        <begin position="15"/>
        <end position="113"/>
    </location>
</feature>
<name>A0A7W9SSW9_ARMRO</name>
<dbReference type="AlphaFoldDB" id="A0A7W9SSW9"/>
<comment type="similarity">
    <text evidence="1 2">Belongs to the anti-sigma-factor antagonist family.</text>
</comment>
<proteinExistence type="inferred from homology"/>
<reference evidence="4 5" key="1">
    <citation type="submission" date="2020-08" db="EMBL/GenBank/DDBJ databases">
        <title>Genomic Encyclopedia of Type Strains, Phase IV (KMG-IV): sequencing the most valuable type-strain genomes for metagenomic binning, comparative biology and taxonomic classification.</title>
        <authorList>
            <person name="Goeker M."/>
        </authorList>
    </citation>
    <scope>NUCLEOTIDE SEQUENCE [LARGE SCALE GENOMIC DNA]</scope>
    <source>
        <strain evidence="4 5">DSM 23562</strain>
    </source>
</reference>
<evidence type="ECO:0000313" key="4">
    <source>
        <dbReference type="EMBL" id="MBB6051668.1"/>
    </source>
</evidence>
<keyword evidence="5" id="KW-1185">Reference proteome</keyword>
<dbReference type="RefSeq" id="WP_184199098.1">
    <property type="nucleotide sequence ID" value="NZ_JACHGW010000003.1"/>
</dbReference>
<dbReference type="InterPro" id="IPR002645">
    <property type="entry name" value="STAS_dom"/>
</dbReference>